<comment type="caution">
    <text evidence="1">The sequence shown here is derived from an EMBL/GenBank/DDBJ whole genome shotgun (WGS) entry which is preliminary data.</text>
</comment>
<sequence>MSEGGLASVESIQASLDSDEYNHITATYFLLAERKLKRRHMEKFSQLALAQARLVQQTQCASPELEQEPVSTVDPTACQRRFSMILEDEEEEESVRELSNRSLRQSRLMLNRISSVITGPLPSMIEEEDQQLEANEEEEEEYETVARLAWFRSDIAKSSRTQSMSRYNPFDRSESSFHLNKLPSSLRSSICVPQRPHSKTMVPLQSLISVKSSPHLQVILIRSVSFHTQIQPIRTRLARIRE</sequence>
<dbReference type="Proteomes" id="UP001626550">
    <property type="component" value="Unassembled WGS sequence"/>
</dbReference>
<evidence type="ECO:0000313" key="2">
    <source>
        <dbReference type="Proteomes" id="UP001626550"/>
    </source>
</evidence>
<dbReference type="Gene3D" id="1.10.8.10">
    <property type="entry name" value="DNA helicase RuvA subunit, C-terminal domain"/>
    <property type="match status" value="1"/>
</dbReference>
<dbReference type="CDD" id="cd14339">
    <property type="entry name" value="UBA_SNRK"/>
    <property type="match status" value="1"/>
</dbReference>
<organism evidence="1 2">
    <name type="scientific">Cichlidogyrus casuarinus</name>
    <dbReference type="NCBI Taxonomy" id="1844966"/>
    <lineage>
        <taxon>Eukaryota</taxon>
        <taxon>Metazoa</taxon>
        <taxon>Spiralia</taxon>
        <taxon>Lophotrochozoa</taxon>
        <taxon>Platyhelminthes</taxon>
        <taxon>Monogenea</taxon>
        <taxon>Monopisthocotylea</taxon>
        <taxon>Dactylogyridea</taxon>
        <taxon>Ancyrocephalidae</taxon>
        <taxon>Cichlidogyrus</taxon>
    </lineage>
</organism>
<dbReference type="AlphaFoldDB" id="A0ABD2PW91"/>
<dbReference type="EMBL" id="JBJKFK010002054">
    <property type="protein sequence ID" value="KAL3311716.1"/>
    <property type="molecule type" value="Genomic_DNA"/>
</dbReference>
<name>A0ABD2PW91_9PLAT</name>
<gene>
    <name evidence="1" type="ORF">Ciccas_009700</name>
</gene>
<evidence type="ECO:0000313" key="1">
    <source>
        <dbReference type="EMBL" id="KAL3311716.1"/>
    </source>
</evidence>
<proteinExistence type="predicted"/>
<reference evidence="1 2" key="1">
    <citation type="submission" date="2024-11" db="EMBL/GenBank/DDBJ databases">
        <title>Adaptive evolution of stress response genes in parasites aligns with host niche diversity.</title>
        <authorList>
            <person name="Hahn C."/>
            <person name="Resl P."/>
        </authorList>
    </citation>
    <scope>NUCLEOTIDE SEQUENCE [LARGE SCALE GENOMIC DNA]</scope>
    <source>
        <strain evidence="1">EGGRZ-B1_66</strain>
        <tissue evidence="1">Body</tissue>
    </source>
</reference>
<protein>
    <submittedName>
        <fullName evidence="1">Uncharacterized protein</fullName>
    </submittedName>
</protein>
<accession>A0ABD2PW91</accession>
<keyword evidence="2" id="KW-1185">Reference proteome</keyword>